<sequence length="378" mass="40962">MTRYALIDSALFERPLGWAMSHGLTAVPLLPIDGAPQMGRITPWLTAPNPPATAELEALTDQSWGLWIDSDTPLASLPGLLADRRMMQDADGALVLLRWWDRRVLLPFWPALMPAQKAWLLWGMKRLGIPQPGGALWLEAPSVTPAALLSLDNVLLTALSDDMAAQRVAPMTAWIGQKWPKLSVEERAGLAIATVSLARRLGLEDRRDWQALAQLLALLGSGFLDDPLLAPLTEELFLTADRRRLVRNEGELLALGNARIASGGNSLSLLRSIFLHDHLAAHYEARPAELLVRQVYGERSAAFPADAIAAARTASDAALLADYPGASAIDRLRFWFIRLVLGSGFRDDPLRQEPAQAYASGGMAGLAASVLDNGQGAV</sequence>
<accession>A0ABW5DWM4</accession>
<evidence type="ECO:0000313" key="3">
    <source>
        <dbReference type="Proteomes" id="UP001597295"/>
    </source>
</evidence>
<reference evidence="3" key="1">
    <citation type="journal article" date="2019" name="Int. J. Syst. Evol. Microbiol.">
        <title>The Global Catalogue of Microorganisms (GCM) 10K type strain sequencing project: providing services to taxonomists for standard genome sequencing and annotation.</title>
        <authorList>
            <consortium name="The Broad Institute Genomics Platform"/>
            <consortium name="The Broad Institute Genome Sequencing Center for Infectious Disease"/>
            <person name="Wu L."/>
            <person name="Ma J."/>
        </authorList>
    </citation>
    <scope>NUCLEOTIDE SEQUENCE [LARGE SCALE GENOMIC DNA]</scope>
    <source>
        <strain evidence="3">CGMCC 1.19062</strain>
    </source>
</reference>
<dbReference type="Pfam" id="PF13503">
    <property type="entry name" value="DUF4123"/>
    <property type="match status" value="1"/>
</dbReference>
<organism evidence="2 3">
    <name type="scientific">Lacibacterium aquatile</name>
    <dbReference type="NCBI Taxonomy" id="1168082"/>
    <lineage>
        <taxon>Bacteria</taxon>
        <taxon>Pseudomonadati</taxon>
        <taxon>Pseudomonadota</taxon>
        <taxon>Alphaproteobacteria</taxon>
        <taxon>Rhodospirillales</taxon>
        <taxon>Rhodospirillaceae</taxon>
    </lineage>
</organism>
<proteinExistence type="predicted"/>
<dbReference type="RefSeq" id="WP_379877413.1">
    <property type="nucleotide sequence ID" value="NZ_JBHUIP010000013.1"/>
</dbReference>
<dbReference type="InterPro" id="IPR025391">
    <property type="entry name" value="DUF4123"/>
</dbReference>
<gene>
    <name evidence="2" type="ORF">ACFSM5_15615</name>
</gene>
<comment type="caution">
    <text evidence="2">The sequence shown here is derived from an EMBL/GenBank/DDBJ whole genome shotgun (WGS) entry which is preliminary data.</text>
</comment>
<dbReference type="Proteomes" id="UP001597295">
    <property type="component" value="Unassembled WGS sequence"/>
</dbReference>
<dbReference type="EMBL" id="JBHUIP010000013">
    <property type="protein sequence ID" value="MFD2264331.1"/>
    <property type="molecule type" value="Genomic_DNA"/>
</dbReference>
<name>A0ABW5DWM4_9PROT</name>
<protein>
    <submittedName>
        <fullName evidence="2">DUF4123 domain-containing protein</fullName>
    </submittedName>
</protein>
<feature type="domain" description="DUF4123" evidence="1">
    <location>
        <begin position="4"/>
        <end position="117"/>
    </location>
</feature>
<evidence type="ECO:0000259" key="1">
    <source>
        <dbReference type="Pfam" id="PF13503"/>
    </source>
</evidence>
<evidence type="ECO:0000313" key="2">
    <source>
        <dbReference type="EMBL" id="MFD2264331.1"/>
    </source>
</evidence>
<keyword evidence="3" id="KW-1185">Reference proteome</keyword>